<comment type="caution">
    <text evidence="2">The sequence shown here is derived from an EMBL/GenBank/DDBJ whole genome shotgun (WGS) entry which is preliminary data.</text>
</comment>
<feature type="compositionally biased region" description="Low complexity" evidence="1">
    <location>
        <begin position="271"/>
        <end position="285"/>
    </location>
</feature>
<proteinExistence type="predicted"/>
<evidence type="ECO:0000256" key="1">
    <source>
        <dbReference type="SAM" id="MobiDB-lite"/>
    </source>
</evidence>
<dbReference type="EMBL" id="BPQP01000018">
    <property type="protein sequence ID" value="GJD94024.1"/>
    <property type="molecule type" value="Genomic_DNA"/>
</dbReference>
<organism evidence="2 3">
    <name type="scientific">Methylobacterium iners</name>
    <dbReference type="NCBI Taxonomy" id="418707"/>
    <lineage>
        <taxon>Bacteria</taxon>
        <taxon>Pseudomonadati</taxon>
        <taxon>Pseudomonadota</taxon>
        <taxon>Alphaproteobacteria</taxon>
        <taxon>Hyphomicrobiales</taxon>
        <taxon>Methylobacteriaceae</taxon>
        <taxon>Methylobacterium</taxon>
    </lineage>
</organism>
<dbReference type="Gene3D" id="1.10.287.500">
    <property type="entry name" value="Helix hairpin bin"/>
    <property type="match status" value="1"/>
</dbReference>
<feature type="compositionally biased region" description="Acidic residues" evidence="1">
    <location>
        <begin position="255"/>
        <end position="270"/>
    </location>
</feature>
<feature type="region of interest" description="Disordered" evidence="1">
    <location>
        <begin position="255"/>
        <end position="295"/>
    </location>
</feature>
<reference evidence="2" key="2">
    <citation type="submission" date="2021-08" db="EMBL/GenBank/DDBJ databases">
        <authorList>
            <person name="Tani A."/>
            <person name="Ola A."/>
            <person name="Ogura Y."/>
            <person name="Katsura K."/>
            <person name="Hayashi T."/>
        </authorList>
    </citation>
    <scope>NUCLEOTIDE SEQUENCE</scope>
    <source>
        <strain evidence="2">DSM 19015</strain>
    </source>
</reference>
<evidence type="ECO:0008006" key="4">
    <source>
        <dbReference type="Google" id="ProtNLM"/>
    </source>
</evidence>
<accession>A0ABQ4RUY8</accession>
<dbReference type="SUPFAM" id="SSF75708">
    <property type="entry name" value="Chemotaxis phosphatase CheZ"/>
    <property type="match status" value="1"/>
</dbReference>
<name>A0ABQ4RUY8_9HYPH</name>
<evidence type="ECO:0000313" key="3">
    <source>
        <dbReference type="Proteomes" id="UP001055125"/>
    </source>
</evidence>
<dbReference type="RefSeq" id="WP_238243212.1">
    <property type="nucleotide sequence ID" value="NZ_BPQP01000018.1"/>
</dbReference>
<gene>
    <name evidence="2" type="ORF">OCOJLMKI_1223</name>
</gene>
<keyword evidence="3" id="KW-1185">Reference proteome</keyword>
<sequence length="316" mass="34443">MSGSQSLTTTDDEFERIEAAMSESARGRWFLQEYARRNRSADTEMLLGAIERLEGVVTSEREADHVDRMRGDIMDMAQAIARTKTEIAAISAGDPDHSRLDGASLALDAIVRATERATTDILGAAENVQEAAWLLREAGSDTSVCDELDRRATQIYTACSFQDLTAQRIARIVQTLRYLEERLAAMIAIWGDPAEVEAERSAHPIPEVDLSQSDVDRFIDMEPSQPVATGEAATKIIATLVAPHEDIVFLDAQPDAEESEPEAWEDDAPEAETASAASESEPAAPAEDEPAEPIDIEAAFADIDGLTMEEKMALFS</sequence>
<protein>
    <recommendedName>
        <fullName evidence="4">Chemotaxis protein CheZ</fullName>
    </recommendedName>
</protein>
<dbReference type="Proteomes" id="UP001055125">
    <property type="component" value="Unassembled WGS sequence"/>
</dbReference>
<feature type="compositionally biased region" description="Acidic residues" evidence="1">
    <location>
        <begin position="286"/>
        <end position="295"/>
    </location>
</feature>
<reference evidence="2" key="1">
    <citation type="journal article" date="2021" name="Front. Microbiol.">
        <title>Comprehensive Comparative Genomics and Phenotyping of Methylobacterium Species.</title>
        <authorList>
            <person name="Alessa O."/>
            <person name="Ogura Y."/>
            <person name="Fujitani Y."/>
            <person name="Takami H."/>
            <person name="Hayashi T."/>
            <person name="Sahin N."/>
            <person name="Tani A."/>
        </authorList>
    </citation>
    <scope>NUCLEOTIDE SEQUENCE</scope>
    <source>
        <strain evidence="2">DSM 19015</strain>
    </source>
</reference>
<evidence type="ECO:0000313" key="2">
    <source>
        <dbReference type="EMBL" id="GJD94024.1"/>
    </source>
</evidence>